<dbReference type="CDD" id="cd07038">
    <property type="entry name" value="TPP_PYR_PDC_IPDC_like"/>
    <property type="match status" value="1"/>
</dbReference>
<reference evidence="15" key="1">
    <citation type="submission" date="2016-10" db="EMBL/GenBank/DDBJ databases">
        <authorList>
            <person name="Varghese N."/>
            <person name="Submissions S."/>
        </authorList>
    </citation>
    <scope>NUCLEOTIDE SEQUENCE [LARGE SCALE GENOMIC DNA]</scope>
    <source>
        <strain evidence="15">ATCC 23835</strain>
    </source>
</reference>
<evidence type="ECO:0000256" key="8">
    <source>
        <dbReference type="ARBA" id="ARBA00023239"/>
    </source>
</evidence>
<dbReference type="GO" id="GO:0000949">
    <property type="term" value="P:aromatic amino acid family catabolic process to alcohol via Ehrlich pathway"/>
    <property type="evidence" value="ECO:0007669"/>
    <property type="project" value="TreeGrafter"/>
</dbReference>
<dbReference type="InterPro" id="IPR012110">
    <property type="entry name" value="PDC/IPDC-like"/>
</dbReference>
<feature type="binding site" evidence="9">
    <location>
        <position position="451"/>
    </location>
    <ligand>
        <name>Mg(2+)</name>
        <dbReference type="ChEBI" id="CHEBI:18420"/>
    </ligand>
</feature>
<sequence length="564" mass="61764">MATPNGFTVADYLLARLKELGVKKVFQVPGDYVTNFMNALEQDPEIDAVGEVNEMSAAYAADGYARYTGIGAVSLQYGVGTFSALNAIAGSYVERNPVVVISASPNKKNRDLIWSRDILFHHSTGDLEVGRKVFENVTVACELLGNCCAAPALIDKALTAAITERRPIYLEAWQNVWGEPCQPPVGRLSAIPARFDKGSLKAAIETTVQRLRAAKKQPIIMLGIEIARLGLQQQALHLIEASGLPFTTSLEAKTVLDEKHPQFIGTYAGDASLPQTQALMNDAECILALGVIFTDDYLPLLVDDQKFDKITLVTSQLTRTGLQYYHPRVPLPNYMEGLTQALRLDKHFPQPRVPREPLPALLQGTQDGSEPLSYTRLFNSLDQFAREHHWWENGSLILGESSSLYVASNLMDMPRDSFVADAIWGSLGHETGCALGVALGSGRRPFVVAGDGGFMMMCQSLSTLVRNQVNAVVFVVSNEVYAIEQAFVDIHAFDEDGKFAPFDILPTWDYLALAKGFGAEGYQVSTQAELDELLPKLNDSRKTTLVQVIIPQKDLAPQIKALAS</sequence>
<evidence type="ECO:0000256" key="1">
    <source>
        <dbReference type="ARBA" id="ARBA00001920"/>
    </source>
</evidence>
<dbReference type="Gene3D" id="3.40.50.970">
    <property type="match status" value="2"/>
</dbReference>
<keyword evidence="8" id="KW-0456">Lyase</keyword>
<comment type="cofactor">
    <cofactor evidence="9">
        <name>Mg(2+)</name>
        <dbReference type="ChEBI" id="CHEBI:18420"/>
    </cofactor>
    <text evidence="9">Binds 1 Mg(2+) per subunit.</text>
</comment>
<dbReference type="InterPro" id="IPR029061">
    <property type="entry name" value="THDP-binding"/>
</dbReference>
<evidence type="ECO:0000259" key="13">
    <source>
        <dbReference type="Pfam" id="PF02776"/>
    </source>
</evidence>
<feature type="domain" description="Thiamine pyrophosphate enzyme central" evidence="11">
    <location>
        <begin position="204"/>
        <end position="296"/>
    </location>
</feature>
<keyword evidence="7 10" id="KW-0786">Thiamine pyrophosphate</keyword>
<dbReference type="Pfam" id="PF02776">
    <property type="entry name" value="TPP_enzyme_N"/>
    <property type="match status" value="1"/>
</dbReference>
<evidence type="ECO:0000256" key="6">
    <source>
        <dbReference type="ARBA" id="ARBA00022842"/>
    </source>
</evidence>
<evidence type="ECO:0000256" key="7">
    <source>
        <dbReference type="ARBA" id="ARBA00023052"/>
    </source>
</evidence>
<dbReference type="GeneID" id="300209785"/>
<evidence type="ECO:0000256" key="9">
    <source>
        <dbReference type="PIRSR" id="PIRSR036565-2"/>
    </source>
</evidence>
<dbReference type="Pfam" id="PF02775">
    <property type="entry name" value="TPP_enzyme_C"/>
    <property type="match status" value="1"/>
</dbReference>
<dbReference type="AlphaFoldDB" id="A0A1H1Z9H4"/>
<keyword evidence="15" id="KW-1185">Reference proteome</keyword>
<evidence type="ECO:0000259" key="12">
    <source>
        <dbReference type="Pfam" id="PF02775"/>
    </source>
</evidence>
<organism evidence="14 15">
    <name type="scientific">Pseudomonas asplenii</name>
    <dbReference type="NCBI Taxonomy" id="53407"/>
    <lineage>
        <taxon>Bacteria</taxon>
        <taxon>Pseudomonadati</taxon>
        <taxon>Pseudomonadota</taxon>
        <taxon>Gammaproteobacteria</taxon>
        <taxon>Pseudomonadales</taxon>
        <taxon>Pseudomonadaceae</taxon>
        <taxon>Pseudomonas</taxon>
    </lineage>
</organism>
<dbReference type="RefSeq" id="WP_090209738.1">
    <property type="nucleotide sequence ID" value="NZ_LT629777.1"/>
</dbReference>
<evidence type="ECO:0000313" key="15">
    <source>
        <dbReference type="Proteomes" id="UP000199524"/>
    </source>
</evidence>
<protein>
    <submittedName>
        <fullName evidence="14">Indolepyruvate decarboxylase</fullName>
    </submittedName>
</protein>
<evidence type="ECO:0000256" key="10">
    <source>
        <dbReference type="RuleBase" id="RU362132"/>
    </source>
</evidence>
<comment type="similarity">
    <text evidence="3 10">Belongs to the TPP enzyme family.</text>
</comment>
<evidence type="ECO:0000256" key="4">
    <source>
        <dbReference type="ARBA" id="ARBA00022723"/>
    </source>
</evidence>
<evidence type="ECO:0000256" key="5">
    <source>
        <dbReference type="ARBA" id="ARBA00022793"/>
    </source>
</evidence>
<dbReference type="GO" id="GO:0030976">
    <property type="term" value="F:thiamine pyrophosphate binding"/>
    <property type="evidence" value="ECO:0007669"/>
    <property type="project" value="InterPro"/>
</dbReference>
<dbReference type="Gene3D" id="3.40.50.1220">
    <property type="entry name" value="TPP-binding domain"/>
    <property type="match status" value="1"/>
</dbReference>
<dbReference type="InterPro" id="IPR029035">
    <property type="entry name" value="DHS-like_NAD/FAD-binding_dom"/>
</dbReference>
<feature type="domain" description="Thiamine pyrophosphate enzyme N-terminal TPP-binding" evidence="13">
    <location>
        <begin position="8"/>
        <end position="111"/>
    </location>
</feature>
<dbReference type="Pfam" id="PF00205">
    <property type="entry name" value="TPP_enzyme_M"/>
    <property type="match status" value="1"/>
</dbReference>
<dbReference type="SUPFAM" id="SSF52467">
    <property type="entry name" value="DHS-like NAD/FAD-binding domain"/>
    <property type="match status" value="1"/>
</dbReference>
<dbReference type="PANTHER" id="PTHR43452">
    <property type="entry name" value="PYRUVATE DECARBOXYLASE"/>
    <property type="match status" value="1"/>
</dbReference>
<evidence type="ECO:0000256" key="2">
    <source>
        <dbReference type="ARBA" id="ARBA00001964"/>
    </source>
</evidence>
<dbReference type="InterPro" id="IPR047213">
    <property type="entry name" value="TPP_PYR_PDC_IPDC-like"/>
</dbReference>
<dbReference type="EMBL" id="LT629777">
    <property type="protein sequence ID" value="SDT30142.1"/>
    <property type="molecule type" value="Genomic_DNA"/>
</dbReference>
<evidence type="ECO:0000259" key="11">
    <source>
        <dbReference type="Pfam" id="PF00205"/>
    </source>
</evidence>
<gene>
    <name evidence="14" type="ORF">SAMN05216598_4916</name>
</gene>
<keyword evidence="6 9" id="KW-0460">Magnesium</keyword>
<dbReference type="PANTHER" id="PTHR43452:SF30">
    <property type="entry name" value="PYRUVATE DECARBOXYLASE ISOZYME 1-RELATED"/>
    <property type="match status" value="1"/>
</dbReference>
<evidence type="ECO:0000256" key="3">
    <source>
        <dbReference type="ARBA" id="ARBA00007812"/>
    </source>
</evidence>
<dbReference type="GO" id="GO:0004737">
    <property type="term" value="F:pyruvate decarboxylase activity"/>
    <property type="evidence" value="ECO:0007669"/>
    <property type="project" value="TreeGrafter"/>
</dbReference>
<dbReference type="InterPro" id="IPR012001">
    <property type="entry name" value="Thiamin_PyroP_enz_TPP-bd_dom"/>
</dbReference>
<keyword evidence="14" id="KW-0670">Pyruvate</keyword>
<dbReference type="SUPFAM" id="SSF52518">
    <property type="entry name" value="Thiamin diphosphate-binding fold (THDP-binding)"/>
    <property type="match status" value="2"/>
</dbReference>
<dbReference type="GO" id="GO:0000287">
    <property type="term" value="F:magnesium ion binding"/>
    <property type="evidence" value="ECO:0007669"/>
    <property type="project" value="InterPro"/>
</dbReference>
<feature type="domain" description="Thiamine pyrophosphate enzyme TPP-binding" evidence="12">
    <location>
        <begin position="413"/>
        <end position="548"/>
    </location>
</feature>
<keyword evidence="4 9" id="KW-0479">Metal-binding</keyword>
<proteinExistence type="inferred from homology"/>
<comment type="cofactor">
    <cofactor evidence="1">
        <name>a metal cation</name>
        <dbReference type="ChEBI" id="CHEBI:25213"/>
    </cofactor>
</comment>
<dbReference type="Proteomes" id="UP000199524">
    <property type="component" value="Chromosome I"/>
</dbReference>
<comment type="cofactor">
    <cofactor evidence="2">
        <name>thiamine diphosphate</name>
        <dbReference type="ChEBI" id="CHEBI:58937"/>
    </cofactor>
</comment>
<feature type="binding site" evidence="9">
    <location>
        <position position="478"/>
    </location>
    <ligand>
        <name>Mg(2+)</name>
        <dbReference type="ChEBI" id="CHEBI:18420"/>
    </ligand>
</feature>
<dbReference type="PIRSF" id="PIRSF036565">
    <property type="entry name" value="Pyruvt_ip_decrb"/>
    <property type="match status" value="1"/>
</dbReference>
<dbReference type="GO" id="GO:0005829">
    <property type="term" value="C:cytosol"/>
    <property type="evidence" value="ECO:0007669"/>
    <property type="project" value="TreeGrafter"/>
</dbReference>
<dbReference type="InterPro" id="IPR011766">
    <property type="entry name" value="TPP_enzyme_TPP-bd"/>
</dbReference>
<dbReference type="InterPro" id="IPR012000">
    <property type="entry name" value="Thiamin_PyroP_enz_cen_dom"/>
</dbReference>
<accession>A0A1H1Z9H4</accession>
<name>A0A1H1Z9H4_9PSED</name>
<keyword evidence="5" id="KW-0210">Decarboxylase</keyword>
<evidence type="ECO:0000313" key="14">
    <source>
        <dbReference type="EMBL" id="SDT30142.1"/>
    </source>
</evidence>